<dbReference type="AlphaFoldDB" id="A0A8H3SEW3"/>
<dbReference type="SUPFAM" id="SSF47473">
    <property type="entry name" value="EF-hand"/>
    <property type="match status" value="1"/>
</dbReference>
<dbReference type="Proteomes" id="UP000465221">
    <property type="component" value="Unassembled WGS sequence"/>
</dbReference>
<dbReference type="PROSITE" id="PS50222">
    <property type="entry name" value="EF_HAND_2"/>
    <property type="match status" value="1"/>
</dbReference>
<organism evidence="3 4">
    <name type="scientific">Aspergillus udagawae</name>
    <dbReference type="NCBI Taxonomy" id="91492"/>
    <lineage>
        <taxon>Eukaryota</taxon>
        <taxon>Fungi</taxon>
        <taxon>Dikarya</taxon>
        <taxon>Ascomycota</taxon>
        <taxon>Pezizomycotina</taxon>
        <taxon>Eurotiomycetes</taxon>
        <taxon>Eurotiomycetidae</taxon>
        <taxon>Eurotiales</taxon>
        <taxon>Aspergillaceae</taxon>
        <taxon>Aspergillus</taxon>
        <taxon>Aspergillus subgen. Fumigati</taxon>
    </lineage>
</organism>
<dbReference type="GO" id="GO:0005509">
    <property type="term" value="F:calcium ion binding"/>
    <property type="evidence" value="ECO:0007669"/>
    <property type="project" value="InterPro"/>
</dbReference>
<dbReference type="PROSITE" id="PS00018">
    <property type="entry name" value="EF_HAND_1"/>
    <property type="match status" value="1"/>
</dbReference>
<sequence length="79" mass="9121">MPRYTREEIKKWKEVFSKILPLMYGPGYITPEELVEAAKRDGEEMTKEDAADFIKDFDTNGNGKIEFSEFIKALGERTA</sequence>
<protein>
    <submittedName>
        <fullName evidence="3">Calmodulin-like protein 5</fullName>
    </submittedName>
</protein>
<dbReference type="EMBL" id="BLKC01000163">
    <property type="protein sequence ID" value="GFF58018.1"/>
    <property type="molecule type" value="Genomic_DNA"/>
</dbReference>
<dbReference type="Pfam" id="PF13499">
    <property type="entry name" value="EF-hand_7"/>
    <property type="match status" value="1"/>
</dbReference>
<evidence type="ECO:0000313" key="4">
    <source>
        <dbReference type="Proteomes" id="UP000465221"/>
    </source>
</evidence>
<comment type="caution">
    <text evidence="3">The sequence shown here is derived from an EMBL/GenBank/DDBJ whole genome shotgun (WGS) entry which is preliminary data.</text>
</comment>
<accession>A0A8H3SEW3</accession>
<dbReference type="InterPro" id="IPR011992">
    <property type="entry name" value="EF-hand-dom_pair"/>
</dbReference>
<keyword evidence="1" id="KW-0106">Calcium</keyword>
<evidence type="ECO:0000256" key="1">
    <source>
        <dbReference type="ARBA" id="ARBA00022837"/>
    </source>
</evidence>
<dbReference type="SMART" id="SM00054">
    <property type="entry name" value="EFh"/>
    <property type="match status" value="1"/>
</dbReference>
<gene>
    <name evidence="3" type="ORF">IFM46972_10977</name>
</gene>
<dbReference type="Gene3D" id="1.10.238.10">
    <property type="entry name" value="EF-hand"/>
    <property type="match status" value="1"/>
</dbReference>
<dbReference type="CDD" id="cd00051">
    <property type="entry name" value="EFh"/>
    <property type="match status" value="1"/>
</dbReference>
<dbReference type="InterPro" id="IPR002048">
    <property type="entry name" value="EF_hand_dom"/>
</dbReference>
<dbReference type="InterPro" id="IPR018247">
    <property type="entry name" value="EF_Hand_1_Ca_BS"/>
</dbReference>
<name>A0A8H3SEW3_9EURO</name>
<feature type="domain" description="EF-hand" evidence="2">
    <location>
        <begin position="45"/>
        <end position="79"/>
    </location>
</feature>
<evidence type="ECO:0000313" key="3">
    <source>
        <dbReference type="EMBL" id="GFF58018.1"/>
    </source>
</evidence>
<reference evidence="3 4" key="1">
    <citation type="submission" date="2020-01" db="EMBL/GenBank/DDBJ databases">
        <title>Draft genome sequence of Aspergillus udagawae IFM 46972.</title>
        <authorList>
            <person name="Takahashi H."/>
            <person name="Yaguchi T."/>
        </authorList>
    </citation>
    <scope>NUCLEOTIDE SEQUENCE [LARGE SCALE GENOMIC DNA]</scope>
    <source>
        <strain evidence="3 4">IFM 46972</strain>
    </source>
</reference>
<evidence type="ECO:0000259" key="2">
    <source>
        <dbReference type="PROSITE" id="PS50222"/>
    </source>
</evidence>
<proteinExistence type="predicted"/>